<name>A0A023FYY1_AMBPA</name>
<sequence length="68" mass="7562">MPCQHVPHCLFFFNIVFGSFTCCVCCTEKQVRASCFFTYSPTVPSHPGTLANASTDHCGHLRYALMLS</sequence>
<organism evidence="2">
    <name type="scientific">Amblyomma parvum</name>
    <name type="common">South American tick</name>
    <dbReference type="NCBI Taxonomy" id="251391"/>
    <lineage>
        <taxon>Eukaryota</taxon>
        <taxon>Metazoa</taxon>
        <taxon>Ecdysozoa</taxon>
        <taxon>Arthropoda</taxon>
        <taxon>Chelicerata</taxon>
        <taxon>Arachnida</taxon>
        <taxon>Acari</taxon>
        <taxon>Parasitiformes</taxon>
        <taxon>Ixodida</taxon>
        <taxon>Ixodoidea</taxon>
        <taxon>Ixodidae</taxon>
        <taxon>Amblyomminae</taxon>
        <taxon>Amblyomma</taxon>
    </lineage>
</organism>
<dbReference type="EMBL" id="GBBL01000254">
    <property type="protein sequence ID" value="JAC27066.1"/>
    <property type="molecule type" value="mRNA"/>
</dbReference>
<feature type="signal peptide" evidence="1">
    <location>
        <begin position="1"/>
        <end position="18"/>
    </location>
</feature>
<evidence type="ECO:0000256" key="1">
    <source>
        <dbReference type="SAM" id="SignalP"/>
    </source>
</evidence>
<feature type="chain" id="PRO_5001520317" evidence="1">
    <location>
        <begin position="19"/>
        <end position="68"/>
    </location>
</feature>
<dbReference type="AlphaFoldDB" id="A0A023FYY1"/>
<keyword evidence="1" id="KW-0732">Signal</keyword>
<reference evidence="2" key="1">
    <citation type="submission" date="2014-03" db="EMBL/GenBank/DDBJ databases">
        <title>The sialotranscriptome of Amblyomma triste, Amblyomma parvum and Amblyomma cajennense ticks, uncovered by 454-based RNA-seq.</title>
        <authorList>
            <person name="Garcia G.R."/>
            <person name="Gardinassi L.G."/>
            <person name="Ribeiro J.M."/>
            <person name="Anatrielo E."/>
            <person name="Ferreira B.R."/>
            <person name="Moreira H.N."/>
            <person name="Mafra C."/>
            <person name="Olegario M.M."/>
            <person name="Szabo P.J."/>
            <person name="Miranda-Santos I.K."/>
            <person name="Maruyama S.R."/>
        </authorList>
    </citation>
    <scope>NUCLEOTIDE SEQUENCE</scope>
    <source>
        <strain evidence="2">Araguapaz</strain>
        <tissue evidence="2">Salivary glands</tissue>
    </source>
</reference>
<accession>A0A023FYY1</accession>
<evidence type="ECO:0000313" key="2">
    <source>
        <dbReference type="EMBL" id="JAC27066.1"/>
    </source>
</evidence>
<proteinExistence type="evidence at transcript level"/>
<protein>
    <submittedName>
        <fullName evidence="2">Putative secreted protein</fullName>
    </submittedName>
</protein>